<dbReference type="EMBL" id="CP011307">
    <property type="protein sequence ID" value="ALP93741.1"/>
    <property type="molecule type" value="Genomic_DNA"/>
</dbReference>
<proteinExistence type="inferred from homology"/>
<dbReference type="GO" id="GO:0016887">
    <property type="term" value="F:ATP hydrolysis activity"/>
    <property type="evidence" value="ECO:0007669"/>
    <property type="project" value="InterPro"/>
</dbReference>
<dbReference type="PROSITE" id="PS00211">
    <property type="entry name" value="ABC_TRANSPORTER_1"/>
    <property type="match status" value="1"/>
</dbReference>
<dbReference type="SUPFAM" id="SSF52540">
    <property type="entry name" value="P-loop containing nucleoside triphosphate hydrolases"/>
    <property type="match status" value="1"/>
</dbReference>
<keyword evidence="5" id="KW-0175">Coiled coil</keyword>
<dbReference type="PANTHER" id="PTHR43776">
    <property type="entry name" value="TRANSPORT ATP-BINDING PROTEIN"/>
    <property type="match status" value="1"/>
</dbReference>
<dbReference type="InterPro" id="IPR003593">
    <property type="entry name" value="AAA+_ATPase"/>
</dbReference>
<dbReference type="Pfam" id="PF00005">
    <property type="entry name" value="ABC_tran"/>
    <property type="match status" value="2"/>
</dbReference>
<feature type="coiled-coil region" evidence="5">
    <location>
        <begin position="186"/>
        <end position="237"/>
    </location>
</feature>
<dbReference type="GO" id="GO:0055085">
    <property type="term" value="P:transmembrane transport"/>
    <property type="evidence" value="ECO:0007669"/>
    <property type="project" value="UniProtKB-ARBA"/>
</dbReference>
<evidence type="ECO:0000256" key="2">
    <source>
        <dbReference type="ARBA" id="ARBA00022448"/>
    </source>
</evidence>
<keyword evidence="2" id="KW-0813">Transport</keyword>
<dbReference type="RefSeq" id="WP_058117531.1">
    <property type="nucleotide sequence ID" value="NZ_CP011307.1"/>
</dbReference>
<organism evidence="7 8">
    <name type="scientific">Intestinimonas butyriciproducens</name>
    <dbReference type="NCBI Taxonomy" id="1297617"/>
    <lineage>
        <taxon>Bacteria</taxon>
        <taxon>Bacillati</taxon>
        <taxon>Bacillota</taxon>
        <taxon>Clostridia</taxon>
        <taxon>Eubacteriales</taxon>
        <taxon>Intestinimonas</taxon>
    </lineage>
</organism>
<dbReference type="SMART" id="SM00382">
    <property type="entry name" value="AAA"/>
    <property type="match status" value="1"/>
</dbReference>
<dbReference type="InterPro" id="IPR050319">
    <property type="entry name" value="ABC_transp_ATP-bind"/>
</dbReference>
<keyword evidence="8" id="KW-1185">Reference proteome</keyword>
<dbReference type="PROSITE" id="PS50893">
    <property type="entry name" value="ABC_TRANSPORTER_2"/>
    <property type="match status" value="1"/>
</dbReference>
<dbReference type="InterPro" id="IPR027417">
    <property type="entry name" value="P-loop_NTPase"/>
</dbReference>
<protein>
    <submittedName>
        <fullName evidence="7">Oligopeptide transport ATP-binding protein OppF</fullName>
    </submittedName>
</protein>
<evidence type="ECO:0000256" key="1">
    <source>
        <dbReference type="ARBA" id="ARBA00005417"/>
    </source>
</evidence>
<dbReference type="InterPro" id="IPR013563">
    <property type="entry name" value="Oligopep_ABC_C"/>
</dbReference>
<dbReference type="AlphaFoldDB" id="A0A0S2W324"/>
<feature type="domain" description="ABC transporter" evidence="6">
    <location>
        <begin position="9"/>
        <end position="456"/>
    </location>
</feature>
<accession>A0A0S2W324</accession>
<dbReference type="GO" id="GO:0015833">
    <property type="term" value="P:peptide transport"/>
    <property type="evidence" value="ECO:0007669"/>
    <property type="project" value="InterPro"/>
</dbReference>
<sequence length="531" mass="60628">MSQEKKVLLELKKLKKYFPVRRGVQIKALEDVSFSIYEGEKFGVVGESGCGKSTLGRVILQLYPQTSGACIYYGRTRDEMCPRYLAKEVAKLPEYQKKATEFYQKSLEVERKAAPLRQTIEALSAHGTSRETKREAALQKRLSESEFRAKELRKDASRQLREGSRTVGSLILCKELPAIQALFDKAQKETAAAAAATRKYRELEKQFEQARVEGTPDKGLQEKMEKAEREIAGHVEASHNYRLQAFQEYRGRDILPITERTQDPEYQAKLDRNYETGINLGKLTRSEMREMRREMQMIFQDPAASLDPRQSVGKSIEEVYVINTDYPAPVRREKTMELLERVGLKREHYYSYPHALSGGQKQRVGIARAIALDTRFVVLDESVSALDVSVQAQILQLLNELSREKHLTYFFITHDLGVVKHFCDRILVMYLGNVCELAESSALFHKPLHPYTESLLAAVPRLKVGQEHSTEFVLEGDVPSAMTPPKGCPFHTRCSKCMEICTREKPPVVEQEPGHFVACHLYDKKKEETEV</sequence>
<dbReference type="STRING" id="1297617.IB211_01348"/>
<dbReference type="PANTHER" id="PTHR43776:SF7">
    <property type="entry name" value="D,D-DIPEPTIDE TRANSPORT ATP-BINDING PROTEIN DDPF-RELATED"/>
    <property type="match status" value="1"/>
</dbReference>
<evidence type="ECO:0000256" key="4">
    <source>
        <dbReference type="ARBA" id="ARBA00022840"/>
    </source>
</evidence>
<dbReference type="Gene3D" id="3.40.50.300">
    <property type="entry name" value="P-loop containing nucleotide triphosphate hydrolases"/>
    <property type="match status" value="2"/>
</dbReference>
<reference evidence="7 8" key="1">
    <citation type="journal article" date="2015" name="Nat. Commun.">
        <title>Production of butyrate from lysine and the Amadori product fructoselysine by a human gut commensal.</title>
        <authorList>
            <person name="Bui T.P."/>
            <person name="Ritari J."/>
            <person name="Boeren S."/>
            <person name="de Waard P."/>
            <person name="Plugge C.M."/>
            <person name="de Vos W.M."/>
        </authorList>
    </citation>
    <scope>NUCLEOTIDE SEQUENCE [LARGE SCALE GENOMIC DNA]</scope>
    <source>
        <strain evidence="7 8">AF211</strain>
    </source>
</reference>
<evidence type="ECO:0000313" key="7">
    <source>
        <dbReference type="EMBL" id="ALP93741.1"/>
    </source>
</evidence>
<dbReference type="CDD" id="cd03257">
    <property type="entry name" value="ABC_NikE_OppD_transporters"/>
    <property type="match status" value="1"/>
</dbReference>
<keyword evidence="3" id="KW-0547">Nucleotide-binding</keyword>
<reference evidence="8" key="2">
    <citation type="submission" date="2015-04" db="EMBL/GenBank/DDBJ databases">
        <title>A butyrogenic pathway from the amino acid lysine in a human gut commensal.</title>
        <authorList>
            <person name="de Vos W.M."/>
            <person name="Bui N.T.P."/>
            <person name="Plugge C.M."/>
            <person name="Ritari J."/>
        </authorList>
    </citation>
    <scope>NUCLEOTIDE SEQUENCE [LARGE SCALE GENOMIC DNA]</scope>
    <source>
        <strain evidence="8">AF211</strain>
    </source>
</reference>
<dbReference type="Pfam" id="PF08352">
    <property type="entry name" value="oligo_HPY"/>
    <property type="match status" value="1"/>
</dbReference>
<evidence type="ECO:0000313" key="8">
    <source>
        <dbReference type="Proteomes" id="UP000064844"/>
    </source>
</evidence>
<dbReference type="eggNOG" id="COG4608">
    <property type="taxonomic scope" value="Bacteria"/>
</dbReference>
<dbReference type="InterPro" id="IPR017871">
    <property type="entry name" value="ABC_transporter-like_CS"/>
</dbReference>
<dbReference type="NCBIfam" id="TIGR01727">
    <property type="entry name" value="oligo_HPY"/>
    <property type="match status" value="1"/>
</dbReference>
<evidence type="ECO:0000259" key="6">
    <source>
        <dbReference type="PROSITE" id="PS50893"/>
    </source>
</evidence>
<evidence type="ECO:0000256" key="5">
    <source>
        <dbReference type="SAM" id="Coils"/>
    </source>
</evidence>
<evidence type="ECO:0000256" key="3">
    <source>
        <dbReference type="ARBA" id="ARBA00022741"/>
    </source>
</evidence>
<dbReference type="PATRIC" id="fig|1297617.4.peg.1382"/>
<dbReference type="GO" id="GO:0005524">
    <property type="term" value="F:ATP binding"/>
    <property type="evidence" value="ECO:0007669"/>
    <property type="project" value="UniProtKB-KW"/>
</dbReference>
<dbReference type="InterPro" id="IPR003439">
    <property type="entry name" value="ABC_transporter-like_ATP-bd"/>
</dbReference>
<comment type="similarity">
    <text evidence="1">Belongs to the ABC transporter superfamily.</text>
</comment>
<dbReference type="KEGG" id="ibu:IB211_01348"/>
<keyword evidence="4 7" id="KW-0067">ATP-binding</keyword>
<dbReference type="Proteomes" id="UP000064844">
    <property type="component" value="Chromosome"/>
</dbReference>
<gene>
    <name evidence="7" type="ORF">IB211_01348</name>
</gene>
<name>A0A0S2W324_9FIRM</name>